<evidence type="ECO:0000313" key="4">
    <source>
        <dbReference type="Proteomes" id="UP000003856"/>
    </source>
</evidence>
<sequence length="373" mass="40240">MTSPQSRTPLIDMVKGVACATIVWHHLAFYGPMSDIAHPLAPDLMSWLYEYGRMAVQVFLVLGGYLAAGSLAPQGVARFESASQQIARRFVRLVVPYAVALVLAVVVAALVRNWTDHPSVPGAPGLAQLVANALLLQDIVGEEALSAGVWYVAIDFQLFVCSVLLLSLVRAVSGGRVAPYVAWLGRGLVLVGAAASLLAFNRQPQLDMWALYFFGAYGMGMMAHWAVRAPRAGGWVAAIAAMGVAAMALDFRGRIAVAVVTALALVWALRSPRWRQWQGFAPVVQLGQMSYSVFLVHFPVCLLVNSVVGHVWPQSPAVNALGMLLAFVLSLMAGRLLYERVERHVPSWTTALRWQAGLVGTGMLVAVTTSHWA</sequence>
<dbReference type="InterPro" id="IPR002656">
    <property type="entry name" value="Acyl_transf_3_dom"/>
</dbReference>
<keyword evidence="4" id="KW-1185">Reference proteome</keyword>
<dbReference type="PANTHER" id="PTHR23028:SF53">
    <property type="entry name" value="ACYL_TRANSF_3 DOMAIN-CONTAINING PROTEIN"/>
    <property type="match status" value="1"/>
</dbReference>
<dbReference type="PANTHER" id="PTHR23028">
    <property type="entry name" value="ACETYLTRANSFERASE"/>
    <property type="match status" value="1"/>
</dbReference>
<keyword evidence="1" id="KW-1133">Transmembrane helix</keyword>
<proteinExistence type="predicted"/>
<feature type="transmembrane region" description="Helical" evidence="1">
    <location>
        <begin position="180"/>
        <end position="200"/>
    </location>
</feature>
<feature type="transmembrane region" description="Helical" evidence="1">
    <location>
        <begin position="93"/>
        <end position="111"/>
    </location>
</feature>
<feature type="transmembrane region" description="Helical" evidence="1">
    <location>
        <begin position="51"/>
        <end position="72"/>
    </location>
</feature>
<feature type="transmembrane region" description="Helical" evidence="1">
    <location>
        <begin position="255"/>
        <end position="270"/>
    </location>
</feature>
<gene>
    <name evidence="3" type="ORF">AcdelDRAFT_2488</name>
</gene>
<dbReference type="OrthoDB" id="8956208at2"/>
<accession>C5T6F8</accession>
<evidence type="ECO:0000256" key="1">
    <source>
        <dbReference type="SAM" id="Phobius"/>
    </source>
</evidence>
<dbReference type="GO" id="GO:0016747">
    <property type="term" value="F:acyltransferase activity, transferring groups other than amino-acyl groups"/>
    <property type="evidence" value="ECO:0007669"/>
    <property type="project" value="InterPro"/>
</dbReference>
<dbReference type="AlphaFoldDB" id="C5T6F8"/>
<dbReference type="EMBL" id="ACQT01000085">
    <property type="protein sequence ID" value="EER59930.1"/>
    <property type="molecule type" value="Genomic_DNA"/>
</dbReference>
<feature type="transmembrane region" description="Helical" evidence="1">
    <location>
        <begin position="291"/>
        <end position="312"/>
    </location>
</feature>
<comment type="caution">
    <text evidence="3">The sequence shown here is derived from an EMBL/GenBank/DDBJ whole genome shotgun (WGS) entry which is preliminary data.</text>
</comment>
<evidence type="ECO:0000313" key="3">
    <source>
        <dbReference type="EMBL" id="EER59930.1"/>
    </source>
</evidence>
<keyword evidence="1" id="KW-0472">Membrane</keyword>
<name>C5T6F8_ACIDE</name>
<dbReference type="InterPro" id="IPR050879">
    <property type="entry name" value="Acyltransferase_3"/>
</dbReference>
<reference evidence="3 4" key="1">
    <citation type="submission" date="2009-05" db="EMBL/GenBank/DDBJ databases">
        <title>The draft genome of Acidovorax delafieldii 2AN.</title>
        <authorList>
            <consortium name="US DOE Joint Genome Institute (JGI-PGF)"/>
            <person name="Lucas S."/>
            <person name="Copeland A."/>
            <person name="Lapidus A."/>
            <person name="Glavina del Rio T."/>
            <person name="Tice H."/>
            <person name="Bruce D."/>
            <person name="Goodwin L."/>
            <person name="Pitluck S."/>
            <person name="Larimer F."/>
            <person name="Land M.L."/>
            <person name="Hauser L."/>
            <person name="Shelobolina E.S."/>
            <person name="Picardal F."/>
            <person name="Roden E."/>
            <person name="Emerson D."/>
        </authorList>
    </citation>
    <scope>NUCLEOTIDE SEQUENCE [LARGE SCALE GENOMIC DNA]</scope>
    <source>
        <strain evidence="3 4">2AN</strain>
    </source>
</reference>
<evidence type="ECO:0000259" key="2">
    <source>
        <dbReference type="Pfam" id="PF01757"/>
    </source>
</evidence>
<dbReference type="PATRIC" id="fig|573060.9.peg.2593"/>
<keyword evidence="1" id="KW-0812">Transmembrane</keyword>
<organism evidence="3 4">
    <name type="scientific">Acidovorax delafieldii 2AN</name>
    <dbReference type="NCBI Taxonomy" id="573060"/>
    <lineage>
        <taxon>Bacteria</taxon>
        <taxon>Pseudomonadati</taxon>
        <taxon>Pseudomonadota</taxon>
        <taxon>Betaproteobacteria</taxon>
        <taxon>Burkholderiales</taxon>
        <taxon>Comamonadaceae</taxon>
        <taxon>Acidovorax</taxon>
    </lineage>
</organism>
<feature type="transmembrane region" description="Helical" evidence="1">
    <location>
        <begin position="232"/>
        <end position="249"/>
    </location>
</feature>
<feature type="transmembrane region" description="Helical" evidence="1">
    <location>
        <begin position="206"/>
        <end position="225"/>
    </location>
</feature>
<dbReference type="GO" id="GO:0000271">
    <property type="term" value="P:polysaccharide biosynthetic process"/>
    <property type="evidence" value="ECO:0007669"/>
    <property type="project" value="TreeGrafter"/>
</dbReference>
<protein>
    <submittedName>
        <fullName evidence="3">Acyltransferase 3</fullName>
    </submittedName>
</protein>
<feature type="domain" description="Acyltransferase 3" evidence="2">
    <location>
        <begin position="11"/>
        <end position="332"/>
    </location>
</feature>
<dbReference type="GO" id="GO:0016020">
    <property type="term" value="C:membrane"/>
    <property type="evidence" value="ECO:0007669"/>
    <property type="project" value="TreeGrafter"/>
</dbReference>
<keyword evidence="3" id="KW-0808">Transferase</keyword>
<dbReference type="RefSeq" id="WP_005797060.1">
    <property type="nucleotide sequence ID" value="NZ_ACQT01000085.1"/>
</dbReference>
<feature type="transmembrane region" description="Helical" evidence="1">
    <location>
        <begin position="318"/>
        <end position="338"/>
    </location>
</feature>
<dbReference type="Proteomes" id="UP000003856">
    <property type="component" value="Unassembled WGS sequence"/>
</dbReference>
<dbReference type="Pfam" id="PF01757">
    <property type="entry name" value="Acyl_transf_3"/>
    <property type="match status" value="1"/>
</dbReference>
<keyword evidence="3" id="KW-0012">Acyltransferase</keyword>
<feature type="transmembrane region" description="Helical" evidence="1">
    <location>
        <begin position="148"/>
        <end position="168"/>
    </location>
</feature>